<organism evidence="1">
    <name type="scientific">marine sediment metagenome</name>
    <dbReference type="NCBI Taxonomy" id="412755"/>
    <lineage>
        <taxon>unclassified sequences</taxon>
        <taxon>metagenomes</taxon>
        <taxon>ecological metagenomes</taxon>
    </lineage>
</organism>
<name>X0WHF4_9ZZZZ</name>
<protein>
    <submittedName>
        <fullName evidence="1">Uncharacterized protein</fullName>
    </submittedName>
</protein>
<comment type="caution">
    <text evidence="1">The sequence shown here is derived from an EMBL/GenBank/DDBJ whole genome shotgun (WGS) entry which is preliminary data.</text>
</comment>
<dbReference type="EMBL" id="BARS01049198">
    <property type="protein sequence ID" value="GAG30389.1"/>
    <property type="molecule type" value="Genomic_DNA"/>
</dbReference>
<gene>
    <name evidence="1" type="ORF">S01H1_73618</name>
</gene>
<evidence type="ECO:0000313" key="1">
    <source>
        <dbReference type="EMBL" id="GAG30389.1"/>
    </source>
</evidence>
<accession>X0WHF4</accession>
<feature type="non-terminal residue" evidence="1">
    <location>
        <position position="35"/>
    </location>
</feature>
<proteinExistence type="predicted"/>
<reference evidence="1" key="1">
    <citation type="journal article" date="2014" name="Front. Microbiol.">
        <title>High frequency of phylogenetically diverse reductive dehalogenase-homologous genes in deep subseafloor sedimentary metagenomes.</title>
        <authorList>
            <person name="Kawai M."/>
            <person name="Futagami T."/>
            <person name="Toyoda A."/>
            <person name="Takaki Y."/>
            <person name="Nishi S."/>
            <person name="Hori S."/>
            <person name="Arai W."/>
            <person name="Tsubouchi T."/>
            <person name="Morono Y."/>
            <person name="Uchiyama I."/>
            <person name="Ito T."/>
            <person name="Fujiyama A."/>
            <person name="Inagaki F."/>
            <person name="Takami H."/>
        </authorList>
    </citation>
    <scope>NUCLEOTIDE SEQUENCE</scope>
    <source>
        <strain evidence="1">Expedition CK06-06</strain>
    </source>
</reference>
<sequence length="35" mass="3880">MEKRIRSTENLCALVGAHRSEIANLIVVDVWGDLA</sequence>
<dbReference type="AlphaFoldDB" id="X0WHF4"/>